<dbReference type="SUPFAM" id="SSF57850">
    <property type="entry name" value="RING/U-box"/>
    <property type="match status" value="1"/>
</dbReference>
<evidence type="ECO:0000256" key="6">
    <source>
        <dbReference type="SAM" id="MobiDB-lite"/>
    </source>
</evidence>
<keyword evidence="2 5" id="KW-0863">Zinc-finger</keyword>
<dbReference type="SUPFAM" id="SSF49599">
    <property type="entry name" value="TRAF domain-like"/>
    <property type="match status" value="1"/>
</dbReference>
<feature type="domain" description="RING-type" evidence="7">
    <location>
        <begin position="45"/>
        <end position="90"/>
    </location>
</feature>
<dbReference type="PROSITE" id="PS50089">
    <property type="entry name" value="ZF_RING_2"/>
    <property type="match status" value="1"/>
</dbReference>
<proteinExistence type="inferred from homology"/>
<dbReference type="AlphaFoldDB" id="H2YQ04"/>
<feature type="compositionally biased region" description="Polar residues" evidence="6">
    <location>
        <begin position="1"/>
        <end position="14"/>
    </location>
</feature>
<evidence type="ECO:0000256" key="4">
    <source>
        <dbReference type="ARBA" id="ARBA00034319"/>
    </source>
</evidence>
<protein>
    <recommendedName>
        <fullName evidence="11">RING-type domain-containing protein</fullName>
    </recommendedName>
</protein>
<dbReference type="Ensembl" id="ENSCSAVT00000007509.1">
    <property type="protein sequence ID" value="ENSCSAVP00000007412.1"/>
    <property type="gene ID" value="ENSCSAVG00000004432.1"/>
</dbReference>
<dbReference type="Pfam" id="PF02176">
    <property type="entry name" value="zf-TRAF"/>
    <property type="match status" value="1"/>
</dbReference>
<keyword evidence="3 5" id="KW-0862">Zinc</keyword>
<comment type="similarity">
    <text evidence="4">Belongs to the ZFTRAF1 family.</text>
</comment>
<reference evidence="9" key="2">
    <citation type="submission" date="2025-08" db="UniProtKB">
        <authorList>
            <consortium name="Ensembl"/>
        </authorList>
    </citation>
    <scope>IDENTIFICATION</scope>
</reference>
<evidence type="ECO:0000256" key="5">
    <source>
        <dbReference type="PROSITE-ProRule" id="PRU00207"/>
    </source>
</evidence>
<evidence type="ECO:0000256" key="1">
    <source>
        <dbReference type="ARBA" id="ARBA00022723"/>
    </source>
</evidence>
<evidence type="ECO:0008006" key="11">
    <source>
        <dbReference type="Google" id="ProtNLM"/>
    </source>
</evidence>
<dbReference type="InterPro" id="IPR039338">
    <property type="entry name" value="ZFTRAF1"/>
</dbReference>
<dbReference type="PANTHER" id="PTHR23059:SF4">
    <property type="entry name" value="ZINC FINGER TRAF-TYPE-CONTAINING PROTEIN 1"/>
    <property type="match status" value="1"/>
</dbReference>
<dbReference type="GO" id="GO:0005634">
    <property type="term" value="C:nucleus"/>
    <property type="evidence" value="ECO:0007669"/>
    <property type="project" value="TreeGrafter"/>
</dbReference>
<dbReference type="InParanoid" id="H2YQ04"/>
<dbReference type="STRING" id="51511.ENSCSAVP00000007412"/>
<evidence type="ECO:0000313" key="10">
    <source>
        <dbReference type="Proteomes" id="UP000007875"/>
    </source>
</evidence>
<feature type="region of interest" description="Disordered" evidence="6">
    <location>
        <begin position="1"/>
        <end position="29"/>
    </location>
</feature>
<evidence type="ECO:0000259" key="7">
    <source>
        <dbReference type="PROSITE" id="PS50089"/>
    </source>
</evidence>
<dbReference type="InterPro" id="IPR001293">
    <property type="entry name" value="Znf_TRAF"/>
</dbReference>
<dbReference type="OMA" id="HERPEHE"/>
<evidence type="ECO:0000256" key="2">
    <source>
        <dbReference type="ARBA" id="ARBA00022771"/>
    </source>
</evidence>
<dbReference type="InterPro" id="IPR001841">
    <property type="entry name" value="Znf_RING"/>
</dbReference>
<evidence type="ECO:0000313" key="9">
    <source>
        <dbReference type="Ensembl" id="ENSCSAVP00000007412.1"/>
    </source>
</evidence>
<accession>H2YQ04</accession>
<dbReference type="PROSITE" id="PS50145">
    <property type="entry name" value="ZF_TRAF"/>
    <property type="match status" value="1"/>
</dbReference>
<dbReference type="Gene3D" id="3.30.40.10">
    <property type="entry name" value="Zinc/RING finger domain, C3HC4 (zinc finger)"/>
    <property type="match status" value="2"/>
</dbReference>
<dbReference type="PANTHER" id="PTHR23059">
    <property type="entry name" value="CYSTEINE AND HISTIDINE-RICH PROTEIN 1"/>
    <property type="match status" value="1"/>
</dbReference>
<dbReference type="CDD" id="cd16505">
    <property type="entry name" value="RING-HC_CYHR1"/>
    <property type="match status" value="1"/>
</dbReference>
<organism evidence="9 10">
    <name type="scientific">Ciona savignyi</name>
    <name type="common">Pacific transparent sea squirt</name>
    <dbReference type="NCBI Taxonomy" id="51511"/>
    <lineage>
        <taxon>Eukaryota</taxon>
        <taxon>Metazoa</taxon>
        <taxon>Chordata</taxon>
        <taxon>Tunicata</taxon>
        <taxon>Ascidiacea</taxon>
        <taxon>Phlebobranchia</taxon>
        <taxon>Cionidae</taxon>
        <taxon>Ciona</taxon>
    </lineage>
</organism>
<evidence type="ECO:0000259" key="8">
    <source>
        <dbReference type="PROSITE" id="PS50145"/>
    </source>
</evidence>
<dbReference type="HOGENOM" id="CLU_035849_0_0_1"/>
<dbReference type="Proteomes" id="UP000007875">
    <property type="component" value="Unassembled WGS sequence"/>
</dbReference>
<keyword evidence="1 5" id="KW-0479">Metal-binding</keyword>
<sequence>MSDQLLDNPSSSTEQYKEPPSKKSKTSIATSSVKLEERLNHILSCTVCLDLPTSACMQCCHGHLMCVGCYHHLLADARLKDEQATCPSCRVDITRGSCIRNLAVEKAISELPVECSTCGGTFSRSNIVNHEVQQCSERVVACRFKQLGCNWSGPAHESDTHTSACNQHAKSPNELLKCLGTINSQQEKQAAVLRNIVELLSCDLISYMEVQLRPYRTEDFVTKLFYESNRFHLLGQTWTLKAYVSAVERHPSNPTVSAERKLTCQLFLKSKVSEPLEVDILLLRAPYDDVHIKPKPFYTRFTSEVTETSVQSIETDYTNRLLGLKVINLRLFMFQHKR</sequence>
<keyword evidence="10" id="KW-1185">Reference proteome</keyword>
<dbReference type="GO" id="GO:0008270">
    <property type="term" value="F:zinc ion binding"/>
    <property type="evidence" value="ECO:0007669"/>
    <property type="project" value="UniProtKB-KW"/>
</dbReference>
<name>H2YQ04_CIOSA</name>
<dbReference type="InterPro" id="IPR013083">
    <property type="entry name" value="Znf_RING/FYVE/PHD"/>
</dbReference>
<feature type="zinc finger region" description="TRAF-type" evidence="5">
    <location>
        <begin position="111"/>
        <end position="149"/>
    </location>
</feature>
<reference evidence="10" key="1">
    <citation type="submission" date="2003-08" db="EMBL/GenBank/DDBJ databases">
        <authorList>
            <person name="Birren B."/>
            <person name="Nusbaum C."/>
            <person name="Abebe A."/>
            <person name="Abouelleil A."/>
            <person name="Adekoya E."/>
            <person name="Ait-zahra M."/>
            <person name="Allen N."/>
            <person name="Allen T."/>
            <person name="An P."/>
            <person name="Anderson M."/>
            <person name="Anderson S."/>
            <person name="Arachchi H."/>
            <person name="Armbruster J."/>
            <person name="Bachantsang P."/>
            <person name="Baldwin J."/>
            <person name="Barry A."/>
            <person name="Bayul T."/>
            <person name="Blitshsteyn B."/>
            <person name="Bloom T."/>
            <person name="Blye J."/>
            <person name="Boguslavskiy L."/>
            <person name="Borowsky M."/>
            <person name="Boukhgalter B."/>
            <person name="Brunache A."/>
            <person name="Butler J."/>
            <person name="Calixte N."/>
            <person name="Calvo S."/>
            <person name="Camarata J."/>
            <person name="Campo K."/>
            <person name="Chang J."/>
            <person name="Cheshatsang Y."/>
            <person name="Citroen M."/>
            <person name="Collymore A."/>
            <person name="Considine T."/>
            <person name="Cook A."/>
            <person name="Cooke P."/>
            <person name="Corum B."/>
            <person name="Cuomo C."/>
            <person name="David R."/>
            <person name="Dawoe T."/>
            <person name="Degray S."/>
            <person name="Dodge S."/>
            <person name="Dooley K."/>
            <person name="Dorje P."/>
            <person name="Dorjee K."/>
            <person name="Dorris L."/>
            <person name="Duffey N."/>
            <person name="Dupes A."/>
            <person name="Elkins T."/>
            <person name="Engels R."/>
            <person name="Erickson J."/>
            <person name="Farina A."/>
            <person name="Faro S."/>
            <person name="Ferreira P."/>
            <person name="Fischer H."/>
            <person name="Fitzgerald M."/>
            <person name="Foley K."/>
            <person name="Gage D."/>
            <person name="Galagan J."/>
            <person name="Gearin G."/>
            <person name="Gnerre S."/>
            <person name="Gnirke A."/>
            <person name="Goyette A."/>
            <person name="Graham J."/>
            <person name="Grandbois E."/>
            <person name="Gyaltsen K."/>
            <person name="Hafez N."/>
            <person name="Hagopian D."/>
            <person name="Hagos B."/>
            <person name="Hall J."/>
            <person name="Hatcher B."/>
            <person name="Heller A."/>
            <person name="Higgins H."/>
            <person name="Honan T."/>
            <person name="Horn A."/>
            <person name="Houde N."/>
            <person name="Hughes L."/>
            <person name="Hulme W."/>
            <person name="Husby E."/>
            <person name="Iliev I."/>
            <person name="Jaffe D."/>
            <person name="Jones C."/>
            <person name="Kamal M."/>
            <person name="Kamat A."/>
            <person name="Kamvysselis M."/>
            <person name="Karlsson E."/>
            <person name="Kells C."/>
            <person name="Kieu A."/>
            <person name="Kisner P."/>
            <person name="Kodira C."/>
            <person name="Kulbokas E."/>
            <person name="Labutti K."/>
            <person name="Lama D."/>
            <person name="Landers T."/>
            <person name="Leger J."/>
            <person name="Levine S."/>
            <person name="Lewis D."/>
            <person name="Lewis T."/>
            <person name="Lindblad-toh K."/>
            <person name="Liu X."/>
            <person name="Lokyitsang T."/>
            <person name="Lokyitsang Y."/>
            <person name="Lucien O."/>
            <person name="Lui A."/>
            <person name="Ma L.J."/>
            <person name="Mabbitt R."/>
            <person name="Macdonald J."/>
            <person name="Maclean C."/>
            <person name="Major J."/>
            <person name="Manning J."/>
            <person name="Marabella R."/>
            <person name="Maru K."/>
            <person name="Matthews C."/>
            <person name="Mauceli E."/>
            <person name="Mccarthy M."/>
            <person name="Mcdonough S."/>
            <person name="Mcghee T."/>
            <person name="Meldrim J."/>
            <person name="Meneus L."/>
            <person name="Mesirov J."/>
            <person name="Mihalev A."/>
            <person name="Mihova T."/>
            <person name="Mikkelsen T."/>
            <person name="Mlenga V."/>
            <person name="Moru K."/>
            <person name="Mozes J."/>
            <person name="Mulrain L."/>
            <person name="Munson G."/>
            <person name="Naylor J."/>
            <person name="Newes C."/>
            <person name="Nguyen C."/>
            <person name="Nguyen N."/>
            <person name="Nguyen T."/>
            <person name="Nicol R."/>
            <person name="Nielsen C."/>
            <person name="Nizzari M."/>
            <person name="Norbu C."/>
            <person name="Norbu N."/>
            <person name="O'donnell P."/>
            <person name="Okoawo O."/>
            <person name="O'leary S."/>
            <person name="Omotosho B."/>
            <person name="O'neill K."/>
            <person name="Osman S."/>
            <person name="Parker S."/>
            <person name="Perrin D."/>
            <person name="Phunkhang P."/>
            <person name="Piqani B."/>
            <person name="Purcell S."/>
            <person name="Rachupka T."/>
            <person name="Ramasamy U."/>
            <person name="Rameau R."/>
            <person name="Ray V."/>
            <person name="Raymond C."/>
            <person name="Retta R."/>
            <person name="Richardson S."/>
            <person name="Rise C."/>
            <person name="Rodriguez J."/>
            <person name="Rogers J."/>
            <person name="Rogov P."/>
            <person name="Rutman M."/>
            <person name="Schupbach R."/>
            <person name="Seaman C."/>
            <person name="Settipalli S."/>
            <person name="Sharpe T."/>
            <person name="Sheridan J."/>
            <person name="Sherpa N."/>
            <person name="Shi J."/>
            <person name="Smirnov S."/>
            <person name="Smith C."/>
            <person name="Sougnez C."/>
            <person name="Spencer B."/>
            <person name="Stalker J."/>
            <person name="Stange-thomann N."/>
            <person name="Stavropoulos S."/>
            <person name="Stetson K."/>
            <person name="Stone C."/>
            <person name="Stone S."/>
            <person name="Stubbs M."/>
            <person name="Talamas J."/>
            <person name="Tchuinga P."/>
            <person name="Tenzing P."/>
            <person name="Tesfaye S."/>
            <person name="Theodore J."/>
            <person name="Thoulutsang Y."/>
            <person name="Topham K."/>
            <person name="Towey S."/>
            <person name="Tsamla T."/>
            <person name="Tsomo N."/>
            <person name="Vallee D."/>
            <person name="Vassiliev H."/>
            <person name="Venkataraman V."/>
            <person name="Vinson J."/>
            <person name="Vo A."/>
            <person name="Wade C."/>
            <person name="Wang S."/>
            <person name="Wangchuk T."/>
            <person name="Wangdi T."/>
            <person name="Whittaker C."/>
            <person name="Wilkinson J."/>
            <person name="Wu Y."/>
            <person name="Wyman D."/>
            <person name="Yadav S."/>
            <person name="Yang S."/>
            <person name="Yang X."/>
            <person name="Yeager S."/>
            <person name="Yee E."/>
            <person name="Young G."/>
            <person name="Zainoun J."/>
            <person name="Zembeck L."/>
            <person name="Zimmer A."/>
            <person name="Zody M."/>
            <person name="Lander E."/>
        </authorList>
    </citation>
    <scope>NUCLEOTIDE SEQUENCE [LARGE SCALE GENOMIC DNA]</scope>
</reference>
<dbReference type="eggNOG" id="KOG3002">
    <property type="taxonomic scope" value="Eukaryota"/>
</dbReference>
<reference evidence="9" key="3">
    <citation type="submission" date="2025-09" db="UniProtKB">
        <authorList>
            <consortium name="Ensembl"/>
        </authorList>
    </citation>
    <scope>IDENTIFICATION</scope>
</reference>
<feature type="domain" description="TRAF-type" evidence="8">
    <location>
        <begin position="111"/>
        <end position="149"/>
    </location>
</feature>
<dbReference type="GeneTree" id="ENSGT00390000018258"/>
<evidence type="ECO:0000256" key="3">
    <source>
        <dbReference type="ARBA" id="ARBA00022833"/>
    </source>
</evidence>